<evidence type="ECO:0000256" key="8">
    <source>
        <dbReference type="ARBA" id="ARBA00023136"/>
    </source>
</evidence>
<keyword evidence="6 10" id="KW-1133">Transmembrane helix</keyword>
<keyword evidence="7" id="KW-0406">Ion transport</keyword>
<keyword evidence="4 10" id="KW-0812">Transmembrane</keyword>
<feature type="coiled-coil region" evidence="9">
    <location>
        <begin position="141"/>
        <end position="168"/>
    </location>
</feature>
<feature type="transmembrane region" description="Helical" evidence="10">
    <location>
        <begin position="272"/>
        <end position="291"/>
    </location>
</feature>
<feature type="transmembrane region" description="Helical" evidence="10">
    <location>
        <begin position="433"/>
        <end position="466"/>
    </location>
</feature>
<proteinExistence type="predicted"/>
<dbReference type="Pfam" id="PF00999">
    <property type="entry name" value="Na_H_Exchanger"/>
    <property type="match status" value="1"/>
</dbReference>
<gene>
    <name evidence="12" type="primary">TMCO3_2</name>
    <name evidence="12" type="ORF">CU098_004326</name>
</gene>
<dbReference type="Proteomes" id="UP000253551">
    <property type="component" value="Unassembled WGS sequence"/>
</dbReference>
<sequence>SLTPLNADQIYDILNQGYEYEKQLLIRKRYLLESIEAVHGESNDELYALAGVQLDDFQALQSFAVGILRIYEKTVNQDTIRPSYDFRSPALKMTFEFQRAVKVSHQRLRSASTVSNKYSEQHKHSNSNKYNAETYDVDSVKEILNDMLKEVSENADQLEEDMQQNMIVFSADNAKVETVLRLGRDNVNENVVNAIVDQDNNEYVLMRPSDTTVIIEDLQLIHDFILILVTSFIFGGMFVCIGLPAFFGYILAGIILGPSGYNMIQEFIQIETLAQLGVVLIVFVLGLEFSLEKIRRMWKIALEGAITLLLVIVLFFVLIAYIIGADYKEAIFVGACISLSSTAVVVKCIRLDQLEHLYGLLVMQDVILGFMLAIIPALSNTGFQVALAVIKISVSFTLFGLTCYATVKLIPVTVCLFKKTLPVHLVLKSHELMLLGTMAICMTMLIISEHLGLGMELGCFAAGVIIRSQKNMYETSLVAIEPVRDLFACLFFAAIGLHTYPTFLASEAMLLLILASGVIGFKFIATCIILYLFKFDIHKSSKMAIALAQISEFGFVLASRAKQL</sequence>
<keyword evidence="8 10" id="KW-0472">Membrane</keyword>
<evidence type="ECO:0000256" key="5">
    <source>
        <dbReference type="ARBA" id="ARBA00022729"/>
    </source>
</evidence>
<reference evidence="12 13" key="1">
    <citation type="journal article" date="2018" name="G3 (Bethesda)">
        <title>Phylogenetic and Phylogenomic Definition of Rhizopus Species.</title>
        <authorList>
            <person name="Gryganskyi A.P."/>
            <person name="Golan J."/>
            <person name="Dolatabadi S."/>
            <person name="Mondo S."/>
            <person name="Robb S."/>
            <person name="Idnurm A."/>
            <person name="Muszewska A."/>
            <person name="Steczkiewicz K."/>
            <person name="Masonjones S."/>
            <person name="Liao H.L."/>
            <person name="Gajdeczka M.T."/>
            <person name="Anike F."/>
            <person name="Vuek A."/>
            <person name="Anishchenko I.M."/>
            <person name="Voigt K."/>
            <person name="de Hoog G.S."/>
            <person name="Smith M.E."/>
            <person name="Heitman J."/>
            <person name="Vilgalys R."/>
            <person name="Stajich J.E."/>
        </authorList>
    </citation>
    <scope>NUCLEOTIDE SEQUENCE [LARGE SCALE GENOMIC DNA]</scope>
    <source>
        <strain evidence="12 13">LSU 92-RS-03</strain>
    </source>
</reference>
<feature type="transmembrane region" description="Helical" evidence="10">
    <location>
        <begin position="356"/>
        <end position="377"/>
    </location>
</feature>
<comment type="subcellular location">
    <subcellularLocation>
        <location evidence="1">Membrane</location>
        <topology evidence="1">Multi-pass membrane protein</topology>
    </subcellularLocation>
</comment>
<dbReference type="InterPro" id="IPR006153">
    <property type="entry name" value="Cation/H_exchanger_TM"/>
</dbReference>
<evidence type="ECO:0000256" key="10">
    <source>
        <dbReference type="SAM" id="Phobius"/>
    </source>
</evidence>
<organism evidence="12 13">
    <name type="scientific">Rhizopus stolonifer</name>
    <name type="common">Rhizopus nigricans</name>
    <dbReference type="NCBI Taxonomy" id="4846"/>
    <lineage>
        <taxon>Eukaryota</taxon>
        <taxon>Fungi</taxon>
        <taxon>Fungi incertae sedis</taxon>
        <taxon>Mucoromycota</taxon>
        <taxon>Mucoromycotina</taxon>
        <taxon>Mucoromycetes</taxon>
        <taxon>Mucorales</taxon>
        <taxon>Mucorineae</taxon>
        <taxon>Rhizopodaceae</taxon>
        <taxon>Rhizopus</taxon>
    </lineage>
</organism>
<evidence type="ECO:0000313" key="12">
    <source>
        <dbReference type="EMBL" id="RCH82012.1"/>
    </source>
</evidence>
<dbReference type="OrthoDB" id="1654420at2759"/>
<evidence type="ECO:0000256" key="3">
    <source>
        <dbReference type="ARBA" id="ARBA00022449"/>
    </source>
</evidence>
<keyword evidence="2" id="KW-0813">Transport</keyword>
<dbReference type="GO" id="GO:0016020">
    <property type="term" value="C:membrane"/>
    <property type="evidence" value="ECO:0007669"/>
    <property type="project" value="UniProtKB-SubCell"/>
</dbReference>
<evidence type="ECO:0000256" key="2">
    <source>
        <dbReference type="ARBA" id="ARBA00022448"/>
    </source>
</evidence>
<comment type="caution">
    <text evidence="12">The sequence shown here is derived from an EMBL/GenBank/DDBJ whole genome shotgun (WGS) entry which is preliminary data.</text>
</comment>
<evidence type="ECO:0000256" key="6">
    <source>
        <dbReference type="ARBA" id="ARBA00022989"/>
    </source>
</evidence>
<protein>
    <submittedName>
        <fullName evidence="12">Transmembrane and coiled-coil domains-containing protein 3</fullName>
    </submittedName>
</protein>
<evidence type="ECO:0000256" key="1">
    <source>
        <dbReference type="ARBA" id="ARBA00004141"/>
    </source>
</evidence>
<feature type="transmembrane region" description="Helical" evidence="10">
    <location>
        <begin position="509"/>
        <end position="533"/>
    </location>
</feature>
<evidence type="ECO:0000256" key="9">
    <source>
        <dbReference type="SAM" id="Coils"/>
    </source>
</evidence>
<dbReference type="Gene3D" id="1.20.1530.20">
    <property type="match status" value="1"/>
</dbReference>
<dbReference type="PANTHER" id="PTHR16254:SF14">
    <property type="entry name" value="TRANSMEMBRANE AND COILED-COIL DOMAIN-CONTAINING PROTEIN 3"/>
    <property type="match status" value="1"/>
</dbReference>
<keyword evidence="13" id="KW-1185">Reference proteome</keyword>
<dbReference type="STRING" id="4846.A0A367IWH9"/>
<feature type="transmembrane region" description="Helical" evidence="10">
    <location>
        <begin position="224"/>
        <end position="252"/>
    </location>
</feature>
<feature type="non-terminal residue" evidence="12">
    <location>
        <position position="1"/>
    </location>
</feature>
<dbReference type="GO" id="GO:0015386">
    <property type="term" value="F:potassium:proton antiporter activity"/>
    <property type="evidence" value="ECO:0007669"/>
    <property type="project" value="InterPro"/>
</dbReference>
<name>A0A367IWH9_RHIST</name>
<feature type="transmembrane region" description="Helical" evidence="10">
    <location>
        <begin position="486"/>
        <end position="503"/>
    </location>
</feature>
<evidence type="ECO:0000259" key="11">
    <source>
        <dbReference type="Pfam" id="PF00999"/>
    </source>
</evidence>
<dbReference type="AlphaFoldDB" id="A0A367IWH9"/>
<feature type="non-terminal residue" evidence="12">
    <location>
        <position position="564"/>
    </location>
</feature>
<dbReference type="InterPro" id="IPR045158">
    <property type="entry name" value="KEA4/5/6-like"/>
</dbReference>
<accession>A0A367IWH9</accession>
<evidence type="ECO:0000313" key="13">
    <source>
        <dbReference type="Proteomes" id="UP000253551"/>
    </source>
</evidence>
<dbReference type="EMBL" id="PJQM01005268">
    <property type="protein sequence ID" value="RCH82012.1"/>
    <property type="molecule type" value="Genomic_DNA"/>
</dbReference>
<keyword evidence="9" id="KW-0175">Coiled coil</keyword>
<evidence type="ECO:0000256" key="4">
    <source>
        <dbReference type="ARBA" id="ARBA00022692"/>
    </source>
</evidence>
<feature type="domain" description="Cation/H+ exchanger transmembrane" evidence="11">
    <location>
        <begin position="229"/>
        <end position="563"/>
    </location>
</feature>
<dbReference type="PANTHER" id="PTHR16254">
    <property type="entry name" value="POTASSIUM/PROTON ANTIPORTER-RELATED"/>
    <property type="match status" value="1"/>
</dbReference>
<keyword evidence="3" id="KW-0050">Antiport</keyword>
<feature type="transmembrane region" description="Helical" evidence="10">
    <location>
        <begin position="300"/>
        <end position="324"/>
    </location>
</feature>
<keyword evidence="5" id="KW-0732">Signal</keyword>
<dbReference type="InterPro" id="IPR038770">
    <property type="entry name" value="Na+/solute_symporter_sf"/>
</dbReference>
<evidence type="ECO:0000256" key="7">
    <source>
        <dbReference type="ARBA" id="ARBA00023065"/>
    </source>
</evidence>